<dbReference type="EMBL" id="KL596787">
    <property type="protein sequence ID" value="KER25093.1"/>
    <property type="molecule type" value="Genomic_DNA"/>
</dbReference>
<reference evidence="2 3" key="1">
    <citation type="submission" date="2013-11" db="EMBL/GenBank/DDBJ databases">
        <title>Opisthorchis viverrini - life in the bile duct.</title>
        <authorList>
            <person name="Young N.D."/>
            <person name="Nagarajan N."/>
            <person name="Lin S.J."/>
            <person name="Korhonen P.K."/>
            <person name="Jex A.R."/>
            <person name="Hall R.S."/>
            <person name="Safavi-Hemami H."/>
            <person name="Kaewkong W."/>
            <person name="Bertrand D."/>
            <person name="Gao S."/>
            <person name="Seet Q."/>
            <person name="Wongkham S."/>
            <person name="Teh B.T."/>
            <person name="Wongkham C."/>
            <person name="Intapan P.M."/>
            <person name="Maleewong W."/>
            <person name="Yang X."/>
            <person name="Hu M."/>
            <person name="Wang Z."/>
            <person name="Hofmann A."/>
            <person name="Sternberg P.W."/>
            <person name="Tan P."/>
            <person name="Wang J."/>
            <person name="Gasser R.B."/>
        </authorList>
    </citation>
    <scope>NUCLEOTIDE SEQUENCE [LARGE SCALE GENOMIC DNA]</scope>
</reference>
<evidence type="ECO:0000256" key="1">
    <source>
        <dbReference type="SAM" id="MobiDB-lite"/>
    </source>
</evidence>
<accession>A0A074ZD28</accession>
<keyword evidence="3" id="KW-1185">Reference proteome</keyword>
<dbReference type="GeneID" id="20321562"/>
<dbReference type="CTD" id="20321562"/>
<feature type="region of interest" description="Disordered" evidence="1">
    <location>
        <begin position="1"/>
        <end position="30"/>
    </location>
</feature>
<sequence>MTTEEANGTLNRRSTDEVPTKHKLPSVHQSQCSWPSCHDLKKNAAICIVEYKGRINRPSAQTFKLLPEVAAIVYFGWRIDRCVYVKVVTKEQCGSTTEKHSTPQTKLRGEAGRIA</sequence>
<dbReference type="AlphaFoldDB" id="A0A074ZD28"/>
<gene>
    <name evidence="2" type="ORF">T265_07383</name>
</gene>
<name>A0A074ZD28_OPIVI</name>
<protein>
    <submittedName>
        <fullName evidence="2">Uncharacterized protein</fullName>
    </submittedName>
</protein>
<proteinExistence type="predicted"/>
<feature type="compositionally biased region" description="Polar residues" evidence="1">
    <location>
        <begin position="1"/>
        <end position="12"/>
    </location>
</feature>
<evidence type="ECO:0000313" key="3">
    <source>
        <dbReference type="Proteomes" id="UP000054324"/>
    </source>
</evidence>
<dbReference type="KEGG" id="ovi:T265_07383"/>
<dbReference type="Proteomes" id="UP000054324">
    <property type="component" value="Unassembled WGS sequence"/>
</dbReference>
<dbReference type="RefSeq" id="XP_009171151.1">
    <property type="nucleotide sequence ID" value="XM_009172887.1"/>
</dbReference>
<organism evidence="2 3">
    <name type="scientific">Opisthorchis viverrini</name>
    <name type="common">Southeast Asian liver fluke</name>
    <dbReference type="NCBI Taxonomy" id="6198"/>
    <lineage>
        <taxon>Eukaryota</taxon>
        <taxon>Metazoa</taxon>
        <taxon>Spiralia</taxon>
        <taxon>Lophotrochozoa</taxon>
        <taxon>Platyhelminthes</taxon>
        <taxon>Trematoda</taxon>
        <taxon>Digenea</taxon>
        <taxon>Opisthorchiida</taxon>
        <taxon>Opisthorchiata</taxon>
        <taxon>Opisthorchiidae</taxon>
        <taxon>Opisthorchis</taxon>
    </lineage>
</organism>
<feature type="region of interest" description="Disordered" evidence="1">
    <location>
        <begin position="94"/>
        <end position="115"/>
    </location>
</feature>
<evidence type="ECO:0000313" key="2">
    <source>
        <dbReference type="EMBL" id="KER25093.1"/>
    </source>
</evidence>
<feature type="compositionally biased region" description="Basic and acidic residues" evidence="1">
    <location>
        <begin position="97"/>
        <end position="115"/>
    </location>
</feature>